<evidence type="ECO:0000313" key="3">
    <source>
        <dbReference type="Proteomes" id="UP000663760"/>
    </source>
</evidence>
<proteinExistence type="predicted"/>
<dbReference type="Proteomes" id="UP000663760">
    <property type="component" value="Chromosome 15"/>
</dbReference>
<protein>
    <submittedName>
        <fullName evidence="2">Uncharacterized protein</fullName>
    </submittedName>
</protein>
<sequence>MKHATMHHLNRKPTPQKMERCCDKAPRTYARRKKAQSPISQ</sequence>
<dbReference type="AlphaFoldDB" id="A0A7I8LFM9"/>
<feature type="compositionally biased region" description="Basic residues" evidence="1">
    <location>
        <begin position="1"/>
        <end position="11"/>
    </location>
</feature>
<reference evidence="2" key="1">
    <citation type="submission" date="2020-02" db="EMBL/GenBank/DDBJ databases">
        <authorList>
            <person name="Scholz U."/>
            <person name="Mascher M."/>
            <person name="Fiebig A."/>
        </authorList>
    </citation>
    <scope>NUCLEOTIDE SEQUENCE</scope>
</reference>
<evidence type="ECO:0000313" key="2">
    <source>
        <dbReference type="EMBL" id="CAA7408486.1"/>
    </source>
</evidence>
<gene>
    <name evidence="2" type="ORF">SI8410_15019164</name>
</gene>
<evidence type="ECO:0000256" key="1">
    <source>
        <dbReference type="SAM" id="MobiDB-lite"/>
    </source>
</evidence>
<dbReference type="EMBL" id="LR746278">
    <property type="protein sequence ID" value="CAA7408486.1"/>
    <property type="molecule type" value="Genomic_DNA"/>
</dbReference>
<keyword evidence="3" id="KW-1185">Reference proteome</keyword>
<accession>A0A7I8LFM9</accession>
<name>A0A7I8LFM9_SPIIN</name>
<organism evidence="2 3">
    <name type="scientific">Spirodela intermedia</name>
    <name type="common">Intermediate duckweed</name>
    <dbReference type="NCBI Taxonomy" id="51605"/>
    <lineage>
        <taxon>Eukaryota</taxon>
        <taxon>Viridiplantae</taxon>
        <taxon>Streptophyta</taxon>
        <taxon>Embryophyta</taxon>
        <taxon>Tracheophyta</taxon>
        <taxon>Spermatophyta</taxon>
        <taxon>Magnoliopsida</taxon>
        <taxon>Liliopsida</taxon>
        <taxon>Araceae</taxon>
        <taxon>Lemnoideae</taxon>
        <taxon>Spirodela</taxon>
    </lineage>
</organism>
<feature type="region of interest" description="Disordered" evidence="1">
    <location>
        <begin position="1"/>
        <end position="21"/>
    </location>
</feature>